<sequence>MKYIRSWKRNLLLISVILSTAKTLHAVKLTHIKALSSEATITPASSINSDMMLRKSNESDMKVDEKTSHVQLAYDDDDDDESTSLSTWNVMRRILRWVKNDISKSLWHNQNNISSMDVRDGRTFGKIRRLQMALIPLAFKFGVLFTMVAFLVMLGMKTLFLVKTLVLLNVAALLGKFLTFKFPQTQEHHIASPSAYGWNPHAQAGWPALESLHHGKEIHLHIHGANVDTVPPQISPYSVSGVSHRPGWERKFELLDTANELQIPLCDPLVVYARPAPTLKLIIANCAEDMHMITMGAANYYLECLRNCSSRV</sequence>
<protein>
    <submittedName>
        <fullName evidence="3">Uncharacterized protein</fullName>
    </submittedName>
</protein>
<keyword evidence="4" id="KW-1185">Reference proteome</keyword>
<evidence type="ECO:0000313" key="3">
    <source>
        <dbReference type="EnsemblMetazoa" id="GMOY001524-PA"/>
    </source>
</evidence>
<organism evidence="3 4">
    <name type="scientific">Glossina morsitans morsitans</name>
    <name type="common">Savannah tsetse fly</name>
    <dbReference type="NCBI Taxonomy" id="37546"/>
    <lineage>
        <taxon>Eukaryota</taxon>
        <taxon>Metazoa</taxon>
        <taxon>Ecdysozoa</taxon>
        <taxon>Arthropoda</taxon>
        <taxon>Hexapoda</taxon>
        <taxon>Insecta</taxon>
        <taxon>Pterygota</taxon>
        <taxon>Neoptera</taxon>
        <taxon>Endopterygota</taxon>
        <taxon>Diptera</taxon>
        <taxon>Brachycera</taxon>
        <taxon>Muscomorpha</taxon>
        <taxon>Hippoboscoidea</taxon>
        <taxon>Glossinidae</taxon>
        <taxon>Glossina</taxon>
    </lineage>
</organism>
<dbReference type="VEuPathDB" id="VectorBase:GMOY001524"/>
<dbReference type="AlphaFoldDB" id="A0A1B0FD55"/>
<dbReference type="EMBL" id="CCAG010007514">
    <property type="status" value="NOT_ANNOTATED_CDS"/>
    <property type="molecule type" value="Genomic_DNA"/>
</dbReference>
<evidence type="ECO:0000313" key="4">
    <source>
        <dbReference type="Proteomes" id="UP000092444"/>
    </source>
</evidence>
<dbReference type="EnsemblMetazoa" id="GMOY001524-RA">
    <property type="protein sequence ID" value="GMOY001524-PA"/>
    <property type="gene ID" value="GMOY001524"/>
</dbReference>
<evidence type="ECO:0000256" key="2">
    <source>
        <dbReference type="SAM" id="SignalP"/>
    </source>
</evidence>
<reference evidence="3" key="1">
    <citation type="submission" date="2020-05" db="UniProtKB">
        <authorList>
            <consortium name="EnsemblMetazoa"/>
        </authorList>
    </citation>
    <scope>IDENTIFICATION</scope>
    <source>
        <strain evidence="3">Yale</strain>
    </source>
</reference>
<name>A0A1B0FD55_GLOMM</name>
<proteinExistence type="predicted"/>
<feature type="transmembrane region" description="Helical" evidence="1">
    <location>
        <begin position="160"/>
        <end position="178"/>
    </location>
</feature>
<feature type="transmembrane region" description="Helical" evidence="1">
    <location>
        <begin position="132"/>
        <end position="153"/>
    </location>
</feature>
<evidence type="ECO:0000256" key="1">
    <source>
        <dbReference type="SAM" id="Phobius"/>
    </source>
</evidence>
<keyword evidence="1" id="KW-0472">Membrane</keyword>
<accession>A0A1B0FD55</accession>
<dbReference type="Proteomes" id="UP000092444">
    <property type="component" value="Unassembled WGS sequence"/>
</dbReference>
<keyword evidence="1" id="KW-0812">Transmembrane</keyword>
<keyword evidence="2" id="KW-0732">Signal</keyword>
<feature type="chain" id="PRO_5008407335" evidence="2">
    <location>
        <begin position="27"/>
        <end position="312"/>
    </location>
</feature>
<keyword evidence="1" id="KW-1133">Transmembrane helix</keyword>
<feature type="signal peptide" evidence="2">
    <location>
        <begin position="1"/>
        <end position="26"/>
    </location>
</feature>